<reference evidence="13 14" key="1">
    <citation type="journal article" date="2015" name="PLoS ONE">
        <title>Rice-Infecting Pseudomonas Genomes Are Highly Accessorized and Harbor Multiple Putative Virulence Mechanisms to Cause Sheath Brown Rot.</title>
        <authorList>
            <person name="Quibod I.L."/>
            <person name="Grande G."/>
            <person name="Oreiro E.G."/>
            <person name="Borja F.N."/>
            <person name="Dossa G.S."/>
            <person name="Mauleon R."/>
            <person name="Cruz C.V."/>
            <person name="Oliva R."/>
        </authorList>
    </citation>
    <scope>NUCLEOTIDE SEQUENCE [LARGE SCALE GENOMIC DNA]</scope>
    <source>
        <strain evidence="13 14">IRRI 6609</strain>
    </source>
</reference>
<dbReference type="OrthoDB" id="9796486at2"/>
<dbReference type="Proteomes" id="UP000037931">
    <property type="component" value="Unassembled WGS sequence"/>
</dbReference>
<dbReference type="GO" id="GO:0051537">
    <property type="term" value="F:2 iron, 2 sulfur cluster binding"/>
    <property type="evidence" value="ECO:0007669"/>
    <property type="project" value="UniProtKB-KW"/>
</dbReference>
<accession>A0A0M9GCC3</accession>
<dbReference type="EMBL" id="JSYZ01000027">
    <property type="protein sequence ID" value="KPA87671.1"/>
    <property type="molecule type" value="Genomic_DNA"/>
</dbReference>
<keyword evidence="4" id="KW-0479">Metal-binding</keyword>
<evidence type="ECO:0000259" key="12">
    <source>
        <dbReference type="PROSITE" id="PS51384"/>
    </source>
</evidence>
<dbReference type="PRINTS" id="PR00371">
    <property type="entry name" value="FPNCR"/>
</dbReference>
<protein>
    <submittedName>
        <fullName evidence="13">Flavodoxin reductase family protein</fullName>
    </submittedName>
</protein>
<dbReference type="RefSeq" id="WP_054064549.1">
    <property type="nucleotide sequence ID" value="NZ_JSYZ01000027.1"/>
</dbReference>
<dbReference type="PROSITE" id="PS51085">
    <property type="entry name" value="2FE2S_FER_2"/>
    <property type="match status" value="1"/>
</dbReference>
<keyword evidence="5" id="KW-0274">FAD</keyword>
<dbReference type="SUPFAM" id="SSF52343">
    <property type="entry name" value="Ferredoxin reductase-like, C-terminal NADP-linked domain"/>
    <property type="match status" value="1"/>
</dbReference>
<dbReference type="GO" id="GO:0016491">
    <property type="term" value="F:oxidoreductase activity"/>
    <property type="evidence" value="ECO:0007669"/>
    <property type="project" value="UniProtKB-KW"/>
</dbReference>
<organism evidence="13 14">
    <name type="scientific">Pseudomonas asplenii</name>
    <dbReference type="NCBI Taxonomy" id="53407"/>
    <lineage>
        <taxon>Bacteria</taxon>
        <taxon>Pseudomonadati</taxon>
        <taxon>Pseudomonadota</taxon>
        <taxon>Gammaproteobacteria</taxon>
        <taxon>Pseudomonadales</taxon>
        <taxon>Pseudomonadaceae</taxon>
        <taxon>Pseudomonas</taxon>
    </lineage>
</organism>
<evidence type="ECO:0000256" key="2">
    <source>
        <dbReference type="ARBA" id="ARBA00022630"/>
    </source>
</evidence>
<keyword evidence="2" id="KW-0285">Flavoprotein</keyword>
<dbReference type="Pfam" id="PF00175">
    <property type="entry name" value="NAD_binding_1"/>
    <property type="match status" value="1"/>
</dbReference>
<evidence type="ECO:0000313" key="13">
    <source>
        <dbReference type="EMBL" id="KPA87671.1"/>
    </source>
</evidence>
<keyword evidence="6" id="KW-0560">Oxidoreductase</keyword>
<dbReference type="InterPro" id="IPR012675">
    <property type="entry name" value="Beta-grasp_dom_sf"/>
</dbReference>
<evidence type="ECO:0000256" key="5">
    <source>
        <dbReference type="ARBA" id="ARBA00022827"/>
    </source>
</evidence>
<dbReference type="STRING" id="50340.PF66_05891"/>
<feature type="domain" description="FAD-binding FR-type" evidence="12">
    <location>
        <begin position="46"/>
        <end position="150"/>
    </location>
</feature>
<dbReference type="SUPFAM" id="SSF54292">
    <property type="entry name" value="2Fe-2S ferredoxin-like"/>
    <property type="match status" value="1"/>
</dbReference>
<evidence type="ECO:0000259" key="11">
    <source>
        <dbReference type="PROSITE" id="PS51085"/>
    </source>
</evidence>
<evidence type="ECO:0000256" key="3">
    <source>
        <dbReference type="ARBA" id="ARBA00022714"/>
    </source>
</evidence>
<gene>
    <name evidence="13" type="ORF">PF66_05891</name>
</gene>
<comment type="cofactor">
    <cofactor evidence="1">
        <name>FAD</name>
        <dbReference type="ChEBI" id="CHEBI:57692"/>
    </cofactor>
</comment>
<name>A0A0M9GCC3_9PSED</name>
<keyword evidence="3" id="KW-0001">2Fe-2S</keyword>
<keyword evidence="8" id="KW-0411">Iron-sulfur</keyword>
<keyword evidence="14" id="KW-1185">Reference proteome</keyword>
<dbReference type="AlphaFoldDB" id="A0A0M9GCC3"/>
<proteinExistence type="inferred from homology"/>
<dbReference type="Gene3D" id="2.40.30.10">
    <property type="entry name" value="Translation factors"/>
    <property type="match status" value="1"/>
</dbReference>
<evidence type="ECO:0000256" key="8">
    <source>
        <dbReference type="ARBA" id="ARBA00023014"/>
    </source>
</evidence>
<dbReference type="InterPro" id="IPR001041">
    <property type="entry name" value="2Fe-2S_ferredoxin-type"/>
</dbReference>
<evidence type="ECO:0000256" key="6">
    <source>
        <dbReference type="ARBA" id="ARBA00023002"/>
    </source>
</evidence>
<evidence type="ECO:0000256" key="4">
    <source>
        <dbReference type="ARBA" id="ARBA00022723"/>
    </source>
</evidence>
<dbReference type="InterPro" id="IPR050415">
    <property type="entry name" value="MRET"/>
</dbReference>
<dbReference type="Gene3D" id="3.10.20.30">
    <property type="match status" value="1"/>
</dbReference>
<dbReference type="Pfam" id="PF00111">
    <property type="entry name" value="Fer2"/>
    <property type="match status" value="1"/>
</dbReference>
<evidence type="ECO:0000313" key="14">
    <source>
        <dbReference type="Proteomes" id="UP000037931"/>
    </source>
</evidence>
<dbReference type="PATRIC" id="fig|50340.43.peg.3607"/>
<dbReference type="InterPro" id="IPR039261">
    <property type="entry name" value="FNR_nucleotide-bd"/>
</dbReference>
<dbReference type="PRINTS" id="PR00410">
    <property type="entry name" value="PHEHYDRXLASE"/>
</dbReference>
<evidence type="ECO:0000256" key="1">
    <source>
        <dbReference type="ARBA" id="ARBA00001974"/>
    </source>
</evidence>
<dbReference type="SUPFAM" id="SSF63380">
    <property type="entry name" value="Riboflavin synthase domain-like"/>
    <property type="match status" value="1"/>
</dbReference>
<dbReference type="CDD" id="cd00207">
    <property type="entry name" value="fer2"/>
    <property type="match status" value="1"/>
</dbReference>
<sequence length="387" mass="42721">MSEQNLLNAVAGFREAWQAKEVLERTGSDFREIRGEVASTVVQLHPKRLELEVAEIIDETASTRTLRLVAADRGVLPPFQAGQYINLFVDIDGVATARPYAMSSSPAQRSHYDLTVKRAAGGFVSNHLLDRVVVGQRLLGSGPMGSFHHNPLFHGDDLVFLAGGSGGAPARSILLDILERGLPYRFHLIYVNSYIDDVIFDDELRGLADRHAHFTLSEVISRPPADHRGHTGRLTQPLLQQLLGEIGDKMFYVCGPTPFNDSCIELLMALGVKRRRIRVEANGAPKAPNEQPGWPEGVSLDDEVTVTVNGRGQFRSRVGEPLLNALERNGYGTENACRSGECSLCRVKLLRGTVFNPQEAHLRKSDRDFGWIYSCVAFPTGDIEILL</sequence>
<dbReference type="Gene3D" id="3.40.50.80">
    <property type="entry name" value="Nucleotide-binding domain of ferredoxin-NADP reductase (FNR) module"/>
    <property type="match status" value="1"/>
</dbReference>
<feature type="domain" description="2Fe-2S ferredoxin-type" evidence="11">
    <location>
        <begin position="302"/>
        <end position="387"/>
    </location>
</feature>
<evidence type="ECO:0000256" key="7">
    <source>
        <dbReference type="ARBA" id="ARBA00023004"/>
    </source>
</evidence>
<dbReference type="InterPro" id="IPR017927">
    <property type="entry name" value="FAD-bd_FR_type"/>
</dbReference>
<comment type="similarity">
    <text evidence="10">In the N-terminal section; belongs to the FAD-binding oxidoreductase type 6 family.</text>
</comment>
<dbReference type="InterPro" id="IPR001433">
    <property type="entry name" value="OxRdtase_FAD/NAD-bd"/>
</dbReference>
<evidence type="ECO:0000256" key="9">
    <source>
        <dbReference type="ARBA" id="ARBA00034078"/>
    </source>
</evidence>
<dbReference type="Pfam" id="PF00970">
    <property type="entry name" value="FAD_binding_6"/>
    <property type="match status" value="1"/>
</dbReference>
<comment type="caution">
    <text evidence="13">The sequence shown here is derived from an EMBL/GenBank/DDBJ whole genome shotgun (WGS) entry which is preliminary data.</text>
</comment>
<keyword evidence="7" id="KW-0408">Iron</keyword>
<comment type="cofactor">
    <cofactor evidence="9">
        <name>[2Fe-2S] cluster</name>
        <dbReference type="ChEBI" id="CHEBI:190135"/>
    </cofactor>
</comment>
<dbReference type="InterPro" id="IPR006058">
    <property type="entry name" value="2Fe2S_fd_BS"/>
</dbReference>
<dbReference type="PANTHER" id="PTHR47354">
    <property type="entry name" value="NADH OXIDOREDUCTASE HCR"/>
    <property type="match status" value="1"/>
</dbReference>
<evidence type="ECO:0000256" key="10">
    <source>
        <dbReference type="ARBA" id="ARBA00061434"/>
    </source>
</evidence>
<dbReference type="InterPro" id="IPR017938">
    <property type="entry name" value="Riboflavin_synthase-like_b-brl"/>
</dbReference>
<dbReference type="PROSITE" id="PS51384">
    <property type="entry name" value="FAD_FR"/>
    <property type="match status" value="1"/>
</dbReference>
<dbReference type="InterPro" id="IPR036010">
    <property type="entry name" value="2Fe-2S_ferredoxin-like_sf"/>
</dbReference>
<dbReference type="PROSITE" id="PS00197">
    <property type="entry name" value="2FE2S_FER_1"/>
    <property type="match status" value="1"/>
</dbReference>
<dbReference type="InterPro" id="IPR008333">
    <property type="entry name" value="Cbr1-like_FAD-bd_dom"/>
</dbReference>
<dbReference type="PANTHER" id="PTHR47354:SF6">
    <property type="entry name" value="NADH OXIDOREDUCTASE HCR"/>
    <property type="match status" value="1"/>
</dbReference>
<dbReference type="InterPro" id="IPR001709">
    <property type="entry name" value="Flavoprot_Pyr_Nucl_cyt_Rdtase"/>
</dbReference>
<dbReference type="GO" id="GO:0046872">
    <property type="term" value="F:metal ion binding"/>
    <property type="evidence" value="ECO:0007669"/>
    <property type="project" value="UniProtKB-KW"/>
</dbReference>
<dbReference type="CDD" id="cd06217">
    <property type="entry name" value="FNR_iron_sulfur_binding_3"/>
    <property type="match status" value="1"/>
</dbReference>